<evidence type="ECO:0000313" key="2">
    <source>
        <dbReference type="Proteomes" id="UP000242814"/>
    </source>
</evidence>
<sequence>MANIRIESAFQLSQTLPDDLWKPNLRSRLLNSTSLEPEGFGVFLTMSEERDLGSFPWVRIILCCANLLNRLLGFGDHIRGWGFQQSMVLNRLPITSCGLKSGFLYGVVSDDKQHHNKYDEAVRSYSKSNERSHLGSGVNEVFEQDTLRQ</sequence>
<dbReference type="Proteomes" id="UP000242814">
    <property type="component" value="Unassembled WGS sequence"/>
</dbReference>
<dbReference type="EMBL" id="LZYO01000450">
    <property type="protein sequence ID" value="ODH13620.1"/>
    <property type="molecule type" value="Genomic_DNA"/>
</dbReference>
<comment type="caution">
    <text evidence="1">The sequence shown here is derived from an EMBL/GenBank/DDBJ whole genome shotgun (WGS) entry which is preliminary data.</text>
</comment>
<proteinExistence type="predicted"/>
<organism evidence="1 2">
    <name type="scientific">Paracoccidioides brasiliensis</name>
    <dbReference type="NCBI Taxonomy" id="121759"/>
    <lineage>
        <taxon>Eukaryota</taxon>
        <taxon>Fungi</taxon>
        <taxon>Dikarya</taxon>
        <taxon>Ascomycota</taxon>
        <taxon>Pezizomycotina</taxon>
        <taxon>Eurotiomycetes</taxon>
        <taxon>Eurotiomycetidae</taxon>
        <taxon>Onygenales</taxon>
        <taxon>Ajellomycetaceae</taxon>
        <taxon>Paracoccidioides</taxon>
    </lineage>
</organism>
<reference evidence="1 2" key="1">
    <citation type="submission" date="2016-06" db="EMBL/GenBank/DDBJ databases">
        <authorList>
            <person name="Kjaerup R.B."/>
            <person name="Dalgaard T.S."/>
            <person name="Juul-Madsen H.R."/>
        </authorList>
    </citation>
    <scope>NUCLEOTIDE SEQUENCE [LARGE SCALE GENOMIC DNA]</scope>
    <source>
        <strain evidence="1 2">Pb300</strain>
    </source>
</reference>
<dbReference type="VEuPathDB" id="FungiDB:PABG_12667"/>
<gene>
    <name evidence="1" type="ORF">ACO22_07075</name>
</gene>
<dbReference type="AlphaFoldDB" id="A0A1D2J5R5"/>
<evidence type="ECO:0000313" key="1">
    <source>
        <dbReference type="EMBL" id="ODH13620.1"/>
    </source>
</evidence>
<protein>
    <submittedName>
        <fullName evidence="1">Uncharacterized protein</fullName>
    </submittedName>
</protein>
<dbReference type="VEuPathDB" id="FungiDB:PADG_12506"/>
<accession>A0A1D2J5R5</accession>
<name>A0A1D2J5R5_PARBR</name>